<dbReference type="EMBL" id="MN740625">
    <property type="protein sequence ID" value="QHS79017.1"/>
    <property type="molecule type" value="Genomic_DNA"/>
</dbReference>
<dbReference type="Pfam" id="PF00521">
    <property type="entry name" value="DNA_topoisoIV"/>
    <property type="match status" value="1"/>
</dbReference>
<dbReference type="GO" id="GO:0046872">
    <property type="term" value="F:metal ion binding"/>
    <property type="evidence" value="ECO:0007669"/>
    <property type="project" value="UniProtKB-KW"/>
</dbReference>
<dbReference type="SMART" id="SM00433">
    <property type="entry name" value="TOP2c"/>
    <property type="match status" value="1"/>
</dbReference>
<dbReference type="GO" id="GO:0005634">
    <property type="term" value="C:nucleus"/>
    <property type="evidence" value="ECO:0007669"/>
    <property type="project" value="TreeGrafter"/>
</dbReference>
<dbReference type="InterPro" id="IPR013759">
    <property type="entry name" value="Topo_IIA_B_C"/>
</dbReference>
<dbReference type="InterPro" id="IPR020568">
    <property type="entry name" value="Ribosomal_Su5_D2-typ_SF"/>
</dbReference>
<evidence type="ECO:0000256" key="7">
    <source>
        <dbReference type="ARBA" id="ARBA00022741"/>
    </source>
</evidence>
<dbReference type="PROSITE" id="PS50880">
    <property type="entry name" value="TOPRIM"/>
    <property type="match status" value="1"/>
</dbReference>
<comment type="cofactor">
    <cofactor evidence="3">
        <name>Mg(2+)</name>
        <dbReference type="ChEBI" id="CHEBI:18420"/>
    </cofactor>
</comment>
<dbReference type="InterPro" id="IPR036890">
    <property type="entry name" value="HATPase_C_sf"/>
</dbReference>
<dbReference type="Gene3D" id="1.10.268.10">
    <property type="entry name" value="Topoisomerase, domain 3"/>
    <property type="match status" value="1"/>
</dbReference>
<evidence type="ECO:0000256" key="6">
    <source>
        <dbReference type="ARBA" id="ARBA00022723"/>
    </source>
</evidence>
<dbReference type="FunFam" id="3.40.50.670:FF:000001">
    <property type="entry name" value="DNA topoisomerase 2"/>
    <property type="match status" value="1"/>
</dbReference>
<dbReference type="PROSITE" id="PS00177">
    <property type="entry name" value="TOPOISOMERASE_II"/>
    <property type="match status" value="1"/>
</dbReference>
<evidence type="ECO:0000256" key="1">
    <source>
        <dbReference type="ARBA" id="ARBA00000185"/>
    </source>
</evidence>
<dbReference type="GO" id="GO:0006265">
    <property type="term" value="P:DNA topological change"/>
    <property type="evidence" value="ECO:0007669"/>
    <property type="project" value="InterPro"/>
</dbReference>
<evidence type="ECO:0000256" key="5">
    <source>
        <dbReference type="ARBA" id="ARBA00012895"/>
    </source>
</evidence>
<reference evidence="15" key="1">
    <citation type="journal article" date="2020" name="Nature">
        <title>Giant virus diversity and host interactions through global metagenomics.</title>
        <authorList>
            <person name="Schulz F."/>
            <person name="Roux S."/>
            <person name="Paez-Espino D."/>
            <person name="Jungbluth S."/>
            <person name="Walsh D.A."/>
            <person name="Denef V.J."/>
            <person name="McMahon K.D."/>
            <person name="Konstantinidis K.T."/>
            <person name="Eloe-Fadrosh E.A."/>
            <person name="Kyrpides N.C."/>
            <person name="Woyke T."/>
        </authorList>
    </citation>
    <scope>NUCLEOTIDE SEQUENCE</scope>
    <source>
        <strain evidence="15">GVMAG-S-1035118-87</strain>
    </source>
</reference>
<dbReference type="EC" id="5.6.2.2" evidence="5"/>
<dbReference type="SUPFAM" id="SSF56719">
    <property type="entry name" value="Type II DNA topoisomerase"/>
    <property type="match status" value="1"/>
</dbReference>
<evidence type="ECO:0000256" key="9">
    <source>
        <dbReference type="ARBA" id="ARBA00022842"/>
    </source>
</evidence>
<dbReference type="InterPro" id="IPR013757">
    <property type="entry name" value="Topo_IIA_A_a_sf"/>
</dbReference>
<dbReference type="Gene3D" id="3.30.1360.40">
    <property type="match status" value="1"/>
</dbReference>
<dbReference type="GO" id="GO:0000712">
    <property type="term" value="P:resolution of meiotic recombination intermediates"/>
    <property type="evidence" value="ECO:0007669"/>
    <property type="project" value="TreeGrafter"/>
</dbReference>
<dbReference type="Gene3D" id="3.30.565.10">
    <property type="entry name" value="Histidine kinase-like ATPase, C-terminal domain"/>
    <property type="match status" value="1"/>
</dbReference>
<organism evidence="15">
    <name type="scientific">viral metagenome</name>
    <dbReference type="NCBI Taxonomy" id="1070528"/>
    <lineage>
        <taxon>unclassified sequences</taxon>
        <taxon>metagenomes</taxon>
        <taxon>organismal metagenomes</taxon>
    </lineage>
</organism>
<dbReference type="InterPro" id="IPR014721">
    <property type="entry name" value="Ribsml_uS5_D2-typ_fold_subgr"/>
</dbReference>
<evidence type="ECO:0000256" key="10">
    <source>
        <dbReference type="ARBA" id="ARBA00023029"/>
    </source>
</evidence>
<dbReference type="PRINTS" id="PR00418">
    <property type="entry name" value="TPI2FAMILY"/>
</dbReference>
<dbReference type="InterPro" id="IPR001241">
    <property type="entry name" value="Topo_IIA"/>
</dbReference>
<keyword evidence="7" id="KW-0547">Nucleotide-binding</keyword>
<accession>A0A6C0AGT1</accession>
<keyword evidence="6" id="KW-0479">Metal-binding</keyword>
<dbReference type="Pfam" id="PF01751">
    <property type="entry name" value="Toprim"/>
    <property type="match status" value="1"/>
</dbReference>
<evidence type="ECO:0000256" key="12">
    <source>
        <dbReference type="ARBA" id="ARBA00023235"/>
    </source>
</evidence>
<dbReference type="PANTHER" id="PTHR10169:SF38">
    <property type="entry name" value="DNA TOPOISOMERASE 2"/>
    <property type="match status" value="1"/>
</dbReference>
<dbReference type="Pfam" id="PF16898">
    <property type="entry name" value="TOPRIM_C"/>
    <property type="match status" value="1"/>
</dbReference>
<feature type="domain" description="Toprim" evidence="13">
    <location>
        <begin position="416"/>
        <end position="533"/>
    </location>
</feature>
<dbReference type="InterPro" id="IPR013506">
    <property type="entry name" value="Topo_IIA_bsu_dom2"/>
</dbReference>
<keyword evidence="10" id="KW-0799">Topoisomerase</keyword>
<protein>
    <recommendedName>
        <fullName evidence="5">DNA topoisomerase (ATP-hydrolyzing)</fullName>
        <ecNumber evidence="5">5.6.2.2</ecNumber>
    </recommendedName>
</protein>
<comment type="cofactor">
    <cofactor evidence="2">
        <name>Ca(2+)</name>
        <dbReference type="ChEBI" id="CHEBI:29108"/>
    </cofactor>
</comment>
<dbReference type="GO" id="GO:0005524">
    <property type="term" value="F:ATP binding"/>
    <property type="evidence" value="ECO:0007669"/>
    <property type="project" value="UniProtKB-KW"/>
</dbReference>
<evidence type="ECO:0000256" key="3">
    <source>
        <dbReference type="ARBA" id="ARBA00001946"/>
    </source>
</evidence>
<dbReference type="AlphaFoldDB" id="A0A6C0AGT1"/>
<proteinExistence type="inferred from homology"/>
<feature type="domain" description="Topo IIA-type catalytic" evidence="14">
    <location>
        <begin position="662"/>
        <end position="1066"/>
    </location>
</feature>
<dbReference type="InterPro" id="IPR031660">
    <property type="entry name" value="TOPRIM_C"/>
</dbReference>
<dbReference type="InterPro" id="IPR018522">
    <property type="entry name" value="TopoIIA_CS"/>
</dbReference>
<comment type="similarity">
    <text evidence="4">Belongs to the type II topoisomerase family.</text>
</comment>
<dbReference type="PRINTS" id="PR01158">
    <property type="entry name" value="TOPISMRASEII"/>
</dbReference>
<evidence type="ECO:0000313" key="15">
    <source>
        <dbReference type="EMBL" id="QHS79017.1"/>
    </source>
</evidence>
<name>A0A6C0AGT1_9ZZZZ</name>
<dbReference type="SUPFAM" id="SSF54211">
    <property type="entry name" value="Ribosomal protein S5 domain 2-like"/>
    <property type="match status" value="1"/>
</dbReference>
<evidence type="ECO:0000256" key="2">
    <source>
        <dbReference type="ARBA" id="ARBA00001913"/>
    </source>
</evidence>
<dbReference type="Gene3D" id="3.30.230.10">
    <property type="match status" value="1"/>
</dbReference>
<dbReference type="InterPro" id="IPR001154">
    <property type="entry name" value="TopoII_euk"/>
</dbReference>
<dbReference type="CDD" id="cd03481">
    <property type="entry name" value="TopoIIA_Trans_ScTopoIIA"/>
    <property type="match status" value="1"/>
</dbReference>
<comment type="catalytic activity">
    <reaction evidence="1">
        <text>ATP-dependent breakage, passage and rejoining of double-stranded DNA.</text>
        <dbReference type="EC" id="5.6.2.2"/>
    </reaction>
</comment>
<keyword evidence="8" id="KW-0067">ATP-binding</keyword>
<dbReference type="SUPFAM" id="SSF55874">
    <property type="entry name" value="ATPase domain of HSP90 chaperone/DNA topoisomerase II/histidine kinase"/>
    <property type="match status" value="1"/>
</dbReference>
<dbReference type="PANTHER" id="PTHR10169">
    <property type="entry name" value="DNA TOPOISOMERASE/GYRASE"/>
    <property type="match status" value="1"/>
</dbReference>
<dbReference type="InterPro" id="IPR050634">
    <property type="entry name" value="DNA_Topoisomerase_II"/>
</dbReference>
<dbReference type="GO" id="GO:0003918">
    <property type="term" value="F:DNA topoisomerase type II (double strand cut, ATP-hydrolyzing) activity"/>
    <property type="evidence" value="ECO:0007669"/>
    <property type="project" value="UniProtKB-EC"/>
</dbReference>
<keyword evidence="12" id="KW-0413">Isomerase</keyword>
<dbReference type="Gene3D" id="3.90.199.10">
    <property type="entry name" value="Topoisomerase II, domain 5"/>
    <property type="match status" value="1"/>
</dbReference>
<dbReference type="Gene3D" id="3.30.1490.30">
    <property type="match status" value="1"/>
</dbReference>
<dbReference type="InterPro" id="IPR006171">
    <property type="entry name" value="TOPRIM_dom"/>
</dbReference>
<evidence type="ECO:0000256" key="4">
    <source>
        <dbReference type="ARBA" id="ARBA00011080"/>
    </source>
</evidence>
<dbReference type="InterPro" id="IPR002205">
    <property type="entry name" value="Topo_IIA_dom_A"/>
</dbReference>
<dbReference type="GO" id="GO:0003677">
    <property type="term" value="F:DNA binding"/>
    <property type="evidence" value="ECO:0007669"/>
    <property type="project" value="UniProtKB-KW"/>
</dbReference>
<dbReference type="GO" id="GO:0000819">
    <property type="term" value="P:sister chromatid segregation"/>
    <property type="evidence" value="ECO:0007669"/>
    <property type="project" value="TreeGrafter"/>
</dbReference>
<evidence type="ECO:0000256" key="11">
    <source>
        <dbReference type="ARBA" id="ARBA00023125"/>
    </source>
</evidence>
<dbReference type="Gene3D" id="3.40.50.670">
    <property type="match status" value="1"/>
</dbReference>
<evidence type="ECO:0000259" key="13">
    <source>
        <dbReference type="PROSITE" id="PS50880"/>
    </source>
</evidence>
<dbReference type="SMART" id="SM00434">
    <property type="entry name" value="TOP4c"/>
    <property type="match status" value="1"/>
</dbReference>
<keyword evidence="11" id="KW-0238">DNA-binding</keyword>
<sequence>MSLESMYERKSAVEHILHAPDMYIGSAQSSETSNWVRQGDKIVQIQHPFVPGLYKLFDEVIVNANDQHVRKQDTPTPVTFIKCNIQDGTITVMNDGPGIDVAIHPTYDVYIPQMVFTELLTSTNYSKEKKVVGGKNGLGVKLVIIWSTYAKIETVDAVRQLKYTQVYRNNLSVIEPPVITPYKKKPYTSVTFTPDYARFGLPGLDPSMSQLFEKRLLDIAALTGKKVKVSFNDVLLPAQTFTQYADLYIGDAPRAFEECPRWSYIVAMADEFTQVSFVNGIYTQKGGKHVEYLMNQLIRKLVAYIFKKKKVEVKPNLLRERMFVMLNCSIENPSFDSQTKDCLTTPPSVFGSTCEISDKFVDKVAKMGLMEAAIQRIQQKEATQAKKHDGAKTRTIRGIPKYTGANRAGTVDAYKCTLILCEGDSAKASVISGLSKSDRDYYGVYPMRGKTLNVRDEAISRINENKEIHELKQIMGLEIGRVYTPEDVRAKLRYGKVLFMTDQDKDGSHIKGLGINLFGSLWKSLLQQPGFIGFMNTPIIKVKKGVKELSFYNEQQYDAWKEANPKGWTVKYYKGLGTSTSKEFIALFQQKEQHIVHFEWKPECDDAIDRTFNKKRAEHRKEWLKGYSKDRCLNTDTKSISYTQFIDDELSHFSNYDCQRSIGNAIDGFKPSQRKILFAAFKKGLESEIKVAQFSGYVSEHSAYHHGEASLNGAIVNMAQDYVGSNNLNLLTPNGQFGTRLEGGKDSASERYIFTQLSKYTRMIFPPEDDAVLDYVLDDGMKVEPVKYVPILPMVLVNGCCGIGTGTSTNVLCYNPIQIIDYLLERHKGIDVRPEWIPHYRGFKGRVEMVNGKCIVHGVYTVKELVVRIQELPIGTWTVDYKAFLEESIGTILKDYTDNSTDTVVDITVKLLAPVDIEKTLKLVRVLGTNNMNLFDAEERLCKYDSVYDIMDAFYKVRHETYGKRKVYQEEALERTLHKLTHKVKYIRAILSDALDLRRKTHEEIVAALKKLKIEEHDGYTYLIKMPMDSVSQEKVAELEAEHASVSKSLEELKRTTIEMLWTRELVNLRKCIER</sequence>
<dbReference type="FunFam" id="3.90.199.10:FF:000002">
    <property type="entry name" value="DNA topoisomerase 2"/>
    <property type="match status" value="1"/>
</dbReference>
<dbReference type="Pfam" id="PF00204">
    <property type="entry name" value="DNA_gyraseB"/>
    <property type="match status" value="1"/>
</dbReference>
<dbReference type="InterPro" id="IPR013758">
    <property type="entry name" value="Topo_IIA_A/C_ab"/>
</dbReference>
<evidence type="ECO:0000259" key="14">
    <source>
        <dbReference type="PROSITE" id="PS52040"/>
    </source>
</evidence>
<evidence type="ECO:0000256" key="8">
    <source>
        <dbReference type="ARBA" id="ARBA00022840"/>
    </source>
</evidence>
<dbReference type="InterPro" id="IPR013760">
    <property type="entry name" value="Topo_IIA-like_dom_sf"/>
</dbReference>
<dbReference type="PROSITE" id="PS52040">
    <property type="entry name" value="TOPO_IIA"/>
    <property type="match status" value="1"/>
</dbReference>
<keyword evidence="9" id="KW-0460">Magnesium</keyword>